<dbReference type="Proteomes" id="UP000625079">
    <property type="component" value="Unassembled WGS sequence"/>
</dbReference>
<keyword evidence="4" id="KW-1185">Reference proteome</keyword>
<reference evidence="2" key="1">
    <citation type="journal article" date="2014" name="Int. J. Syst. Evol. Microbiol.">
        <title>Complete genome sequence of Corynebacterium casei LMG S-19264T (=DSM 44701T), isolated from a smear-ripened cheese.</title>
        <authorList>
            <consortium name="US DOE Joint Genome Institute (JGI-PGF)"/>
            <person name="Walter F."/>
            <person name="Albersmeier A."/>
            <person name="Kalinowski J."/>
            <person name="Ruckert C."/>
        </authorList>
    </citation>
    <scope>NUCLEOTIDE SEQUENCE</scope>
    <source>
        <strain evidence="2">CGMCC 1.15034</strain>
    </source>
</reference>
<name>A0A410VCU8_9BRAD</name>
<evidence type="ECO:0000256" key="1">
    <source>
        <dbReference type="SAM" id="MobiDB-lite"/>
    </source>
</evidence>
<dbReference type="AlphaFoldDB" id="A0A410VCU8"/>
<proteinExistence type="predicted"/>
<evidence type="ECO:0008006" key="6">
    <source>
        <dbReference type="Google" id="ProtNLM"/>
    </source>
</evidence>
<evidence type="ECO:0000313" key="2">
    <source>
        <dbReference type="EMBL" id="GGI31700.1"/>
    </source>
</evidence>
<sequence length="182" mass="19799">MTKTLDQAIDEIVAEIGRLESEIRDKKKTVNTLCAVAGRGAMFVLDAAETTLPTQFRPDQFYGQALATAVRTILEARKQQNLGAATVKEIFETLTGGGYQFNTKNDEVAIASLRNSLSKNTVTFHKLPNGRFGLPSWYPNAKPTKANAVASGASAVMEEEVEEEEEEEEEENTSTAEPAAEA</sequence>
<reference evidence="2" key="3">
    <citation type="submission" date="2022-12" db="EMBL/GenBank/DDBJ databases">
        <authorList>
            <person name="Sun Q."/>
            <person name="Zhou Y."/>
        </authorList>
    </citation>
    <scope>NUCLEOTIDE SEQUENCE</scope>
    <source>
        <strain evidence="2">CGMCC 1.15034</strain>
    </source>
</reference>
<dbReference type="Proteomes" id="UP000593880">
    <property type="component" value="Chromosome"/>
</dbReference>
<reference evidence="3 4" key="2">
    <citation type="submission" date="2018-06" db="EMBL/GenBank/DDBJ databases">
        <title>Comparative genomics of rhizobia nodulating Arachis hypogaea in China.</title>
        <authorList>
            <person name="Li Y."/>
        </authorList>
    </citation>
    <scope>NUCLEOTIDE SEQUENCE [LARGE SCALE GENOMIC DNA]</scope>
    <source>
        <strain evidence="3 4">CCBAU 51658</strain>
    </source>
</reference>
<dbReference type="EMBL" id="BMHC01000021">
    <property type="protein sequence ID" value="GGI31700.1"/>
    <property type="molecule type" value="Genomic_DNA"/>
</dbReference>
<dbReference type="OrthoDB" id="8265120at2"/>
<evidence type="ECO:0000313" key="5">
    <source>
        <dbReference type="Proteomes" id="UP000625079"/>
    </source>
</evidence>
<dbReference type="RefSeq" id="WP_128968143.1">
    <property type="nucleotide sequence ID" value="NZ_BMHC01000021.1"/>
</dbReference>
<feature type="region of interest" description="Disordered" evidence="1">
    <location>
        <begin position="149"/>
        <end position="182"/>
    </location>
</feature>
<feature type="compositionally biased region" description="Acidic residues" evidence="1">
    <location>
        <begin position="157"/>
        <end position="172"/>
    </location>
</feature>
<protein>
    <recommendedName>
        <fullName evidence="6">HTH HARE-type domain-containing protein</fullName>
    </recommendedName>
</protein>
<dbReference type="EMBL" id="CP030057">
    <property type="protein sequence ID" value="QOZ62567.1"/>
    <property type="molecule type" value="Genomic_DNA"/>
</dbReference>
<evidence type="ECO:0000313" key="4">
    <source>
        <dbReference type="Proteomes" id="UP000593880"/>
    </source>
</evidence>
<feature type="compositionally biased region" description="Low complexity" evidence="1">
    <location>
        <begin position="173"/>
        <end position="182"/>
    </location>
</feature>
<organism evidence="2 5">
    <name type="scientific">Bradyrhizobium guangdongense</name>
    <dbReference type="NCBI Taxonomy" id="1325090"/>
    <lineage>
        <taxon>Bacteria</taxon>
        <taxon>Pseudomonadati</taxon>
        <taxon>Pseudomonadota</taxon>
        <taxon>Alphaproteobacteria</taxon>
        <taxon>Hyphomicrobiales</taxon>
        <taxon>Nitrobacteraceae</taxon>
        <taxon>Bradyrhizobium</taxon>
    </lineage>
</organism>
<evidence type="ECO:0000313" key="3">
    <source>
        <dbReference type="EMBL" id="QOZ62567.1"/>
    </source>
</evidence>
<gene>
    <name evidence="2" type="ORF">GCM10010987_65720</name>
    <name evidence="3" type="ORF">XH86_30340</name>
</gene>
<accession>A0A410VCU8</accession>